<sequence length="29" mass="3539">MQQIYKLNLLYANNSWLIIKSCQNICMYE</sequence>
<dbReference type="EMBL" id="BK015851">
    <property type="protein sequence ID" value="DAE28122.1"/>
    <property type="molecule type" value="Genomic_DNA"/>
</dbReference>
<proteinExistence type="predicted"/>
<accession>A0A8S5RAE3</accession>
<evidence type="ECO:0000313" key="1">
    <source>
        <dbReference type="EMBL" id="DAE28122.1"/>
    </source>
</evidence>
<reference evidence="1" key="1">
    <citation type="journal article" date="2021" name="Proc. Natl. Acad. Sci. U.S.A.">
        <title>A Catalog of Tens of Thousands of Viruses from Human Metagenomes Reveals Hidden Associations with Chronic Diseases.</title>
        <authorList>
            <person name="Tisza M.J."/>
            <person name="Buck C.B."/>
        </authorList>
    </citation>
    <scope>NUCLEOTIDE SEQUENCE</scope>
    <source>
        <strain evidence="1">CthVG1</strain>
    </source>
</reference>
<protein>
    <submittedName>
        <fullName evidence="1">Uncharacterized protein</fullName>
    </submittedName>
</protein>
<organism evidence="1">
    <name type="scientific">Podoviridae sp. cthVG1</name>
    <dbReference type="NCBI Taxonomy" id="2827297"/>
    <lineage>
        <taxon>Viruses</taxon>
        <taxon>Duplodnaviria</taxon>
        <taxon>Heunggongvirae</taxon>
        <taxon>Uroviricota</taxon>
        <taxon>Caudoviricetes</taxon>
    </lineage>
</organism>
<name>A0A8S5RAE3_9CAUD</name>